<dbReference type="EMBL" id="FNAC01000008">
    <property type="protein sequence ID" value="SDC87223.1"/>
    <property type="molecule type" value="Genomic_DNA"/>
</dbReference>
<dbReference type="Pfam" id="PF09720">
    <property type="entry name" value="Unstab_antitox"/>
    <property type="match status" value="1"/>
</dbReference>
<name>A0A1G6Q4F3_9BACT</name>
<gene>
    <name evidence="1" type="ORF">SAMN04488104_100837</name>
</gene>
<dbReference type="Proteomes" id="UP000199060">
    <property type="component" value="Unassembled WGS sequence"/>
</dbReference>
<sequence length="69" mass="8295">MKITIEIEESRFQTFLEFIKTLDYVSVEELSPSIPQWQINETEIRLKQIQEGKMKTRSWEEAQDELFEG</sequence>
<evidence type="ECO:0000313" key="1">
    <source>
        <dbReference type="EMBL" id="SDC87223.1"/>
    </source>
</evidence>
<reference evidence="2" key="1">
    <citation type="submission" date="2016-10" db="EMBL/GenBank/DDBJ databases">
        <authorList>
            <person name="Varghese N."/>
            <person name="Submissions S."/>
        </authorList>
    </citation>
    <scope>NUCLEOTIDE SEQUENCE [LARGE SCALE GENOMIC DNA]</scope>
    <source>
        <strain evidence="2">DSM 23095</strain>
    </source>
</reference>
<organism evidence="1 2">
    <name type="scientific">Algoriphagus faecimaris</name>
    <dbReference type="NCBI Taxonomy" id="686796"/>
    <lineage>
        <taxon>Bacteria</taxon>
        <taxon>Pseudomonadati</taxon>
        <taxon>Bacteroidota</taxon>
        <taxon>Cytophagia</taxon>
        <taxon>Cytophagales</taxon>
        <taxon>Cyclobacteriaceae</taxon>
        <taxon>Algoriphagus</taxon>
    </lineage>
</organism>
<dbReference type="OrthoDB" id="840127at2"/>
<protein>
    <submittedName>
        <fullName evidence="1">Putative addiction module component</fullName>
    </submittedName>
</protein>
<dbReference type="RefSeq" id="WP_087938383.1">
    <property type="nucleotide sequence ID" value="NZ_FNAC01000008.1"/>
</dbReference>
<dbReference type="InterPro" id="IPR013406">
    <property type="entry name" value="CHP02574_addiction_mod"/>
</dbReference>
<dbReference type="STRING" id="686796.SAMN04488104_100837"/>
<accession>A0A1G6Q4F3</accession>
<evidence type="ECO:0000313" key="2">
    <source>
        <dbReference type="Proteomes" id="UP000199060"/>
    </source>
</evidence>
<dbReference type="AlphaFoldDB" id="A0A1G6Q4F3"/>
<keyword evidence="2" id="KW-1185">Reference proteome</keyword>
<proteinExistence type="predicted"/>